<keyword evidence="3" id="KW-1003">Cell membrane</keyword>
<feature type="transmembrane region" description="Helical" evidence="7">
    <location>
        <begin position="273"/>
        <end position="291"/>
    </location>
</feature>
<keyword evidence="2" id="KW-0813">Transport</keyword>
<feature type="transmembrane region" description="Helical" evidence="7">
    <location>
        <begin position="359"/>
        <end position="381"/>
    </location>
</feature>
<organism evidence="9 10">
    <name type="scientific">Alteribacillus bidgolensis</name>
    <dbReference type="NCBI Taxonomy" id="930129"/>
    <lineage>
        <taxon>Bacteria</taxon>
        <taxon>Bacillati</taxon>
        <taxon>Bacillota</taxon>
        <taxon>Bacilli</taxon>
        <taxon>Bacillales</taxon>
        <taxon>Bacillaceae</taxon>
        <taxon>Alteribacillus</taxon>
    </lineage>
</organism>
<feature type="transmembrane region" description="Helical" evidence="7">
    <location>
        <begin position="153"/>
        <end position="175"/>
    </location>
</feature>
<sequence length="404" mass="44055">MWIANFLVAASATMVLPFISLYIETFGNFSDAYVQRWAGYIFGITFLVAFFAAPLWGKIGDRYGRKIILILTGYGIAVCILCMGFAQSVEGLFVIRLLMGIVTGFIPTATALISAQSAKKNAGDKLGTLQTGTVSGGLLGPVLGGLLADTTGYFLTFIITSGVITAAATLVWIGLKEVVYTDKNETTQTFSSKEIILFICKRPVLLLVIGMSMIIQTANFSIQPLLALYVNNLHHSENIAFLAGVAFSVTGLGNLVATRKWGRFGDRVGHEKIIVVLLVLSACFFIPQAFVTSIWQLIILRFLFGMQIGGLIPCMTAYIRQICPISMQGEVLGYHISFRFLGNVFGPIIGGIIAGMLNISFVFVLSGSLFIISACILWIVLQRERQSSHHLTKEDNVKHHTTLD</sequence>
<dbReference type="GO" id="GO:0022857">
    <property type="term" value="F:transmembrane transporter activity"/>
    <property type="evidence" value="ECO:0007669"/>
    <property type="project" value="InterPro"/>
</dbReference>
<evidence type="ECO:0000256" key="3">
    <source>
        <dbReference type="ARBA" id="ARBA00022475"/>
    </source>
</evidence>
<dbReference type="InterPro" id="IPR001958">
    <property type="entry name" value="Tet-R_TetA/multi-R_MdtG-like"/>
</dbReference>
<dbReference type="Proteomes" id="UP000199017">
    <property type="component" value="Unassembled WGS sequence"/>
</dbReference>
<keyword evidence="10" id="KW-1185">Reference proteome</keyword>
<feature type="transmembrane region" description="Helical" evidence="7">
    <location>
        <begin position="238"/>
        <end position="257"/>
    </location>
</feature>
<feature type="transmembrane region" description="Helical" evidence="7">
    <location>
        <begin position="93"/>
        <end position="114"/>
    </location>
</feature>
<dbReference type="STRING" id="930129.SAMN05216352_102269"/>
<feature type="transmembrane region" description="Helical" evidence="7">
    <location>
        <begin position="126"/>
        <end position="147"/>
    </location>
</feature>
<evidence type="ECO:0000256" key="5">
    <source>
        <dbReference type="ARBA" id="ARBA00022989"/>
    </source>
</evidence>
<dbReference type="GO" id="GO:0005886">
    <property type="term" value="C:plasma membrane"/>
    <property type="evidence" value="ECO:0007669"/>
    <property type="project" value="UniProtKB-SubCell"/>
</dbReference>
<dbReference type="PRINTS" id="PR01035">
    <property type="entry name" value="TCRTETA"/>
</dbReference>
<dbReference type="AlphaFoldDB" id="A0A1G8EKY6"/>
<dbReference type="InterPro" id="IPR020846">
    <property type="entry name" value="MFS_dom"/>
</dbReference>
<evidence type="ECO:0000256" key="6">
    <source>
        <dbReference type="ARBA" id="ARBA00023136"/>
    </source>
</evidence>
<name>A0A1G8EKY6_9BACI</name>
<reference evidence="9 10" key="1">
    <citation type="submission" date="2016-10" db="EMBL/GenBank/DDBJ databases">
        <authorList>
            <person name="de Groot N.N."/>
        </authorList>
    </citation>
    <scope>NUCLEOTIDE SEQUENCE [LARGE SCALE GENOMIC DNA]</scope>
    <source>
        <strain evidence="10">P4B,CCM 7963,CECT 7998,DSM 25260,IBRC-M 10614,KCTC 13821</strain>
    </source>
</reference>
<keyword evidence="4 7" id="KW-0812">Transmembrane</keyword>
<evidence type="ECO:0000256" key="4">
    <source>
        <dbReference type="ARBA" id="ARBA00022692"/>
    </source>
</evidence>
<dbReference type="PANTHER" id="PTHR43414">
    <property type="entry name" value="MULTIDRUG RESISTANCE PROTEIN MDTG"/>
    <property type="match status" value="1"/>
</dbReference>
<feature type="transmembrane region" description="Helical" evidence="7">
    <location>
        <begin position="37"/>
        <end position="56"/>
    </location>
</feature>
<gene>
    <name evidence="9" type="ORF">SAMN05216352_102269</name>
</gene>
<dbReference type="SUPFAM" id="SSF103473">
    <property type="entry name" value="MFS general substrate transporter"/>
    <property type="match status" value="1"/>
</dbReference>
<evidence type="ECO:0000256" key="1">
    <source>
        <dbReference type="ARBA" id="ARBA00004651"/>
    </source>
</evidence>
<dbReference type="InterPro" id="IPR011701">
    <property type="entry name" value="MFS"/>
</dbReference>
<feature type="transmembrane region" description="Helical" evidence="7">
    <location>
        <begin position="331"/>
        <end position="353"/>
    </location>
</feature>
<accession>A0A1G8EKY6</accession>
<evidence type="ECO:0000313" key="10">
    <source>
        <dbReference type="Proteomes" id="UP000199017"/>
    </source>
</evidence>
<evidence type="ECO:0000313" key="9">
    <source>
        <dbReference type="EMBL" id="SDH70452.1"/>
    </source>
</evidence>
<dbReference type="EMBL" id="FNDU01000002">
    <property type="protein sequence ID" value="SDH70452.1"/>
    <property type="molecule type" value="Genomic_DNA"/>
</dbReference>
<dbReference type="OrthoDB" id="65739at2"/>
<feature type="transmembrane region" description="Helical" evidence="7">
    <location>
        <begin position="68"/>
        <end position="87"/>
    </location>
</feature>
<evidence type="ECO:0000256" key="2">
    <source>
        <dbReference type="ARBA" id="ARBA00022448"/>
    </source>
</evidence>
<dbReference type="PANTHER" id="PTHR43414:SF3">
    <property type="entry name" value="LMO2377 PROTEIN"/>
    <property type="match status" value="1"/>
</dbReference>
<keyword evidence="5 7" id="KW-1133">Transmembrane helix</keyword>
<dbReference type="Gene3D" id="1.20.1250.20">
    <property type="entry name" value="MFS general substrate transporter like domains"/>
    <property type="match status" value="2"/>
</dbReference>
<feature type="transmembrane region" description="Helical" evidence="7">
    <location>
        <begin position="297"/>
        <end position="319"/>
    </location>
</feature>
<proteinExistence type="predicted"/>
<feature type="transmembrane region" description="Helical" evidence="7">
    <location>
        <begin position="195"/>
        <end position="218"/>
    </location>
</feature>
<dbReference type="PROSITE" id="PS50850">
    <property type="entry name" value="MFS"/>
    <property type="match status" value="1"/>
</dbReference>
<dbReference type="Pfam" id="PF07690">
    <property type="entry name" value="MFS_1"/>
    <property type="match status" value="1"/>
</dbReference>
<protein>
    <submittedName>
        <fullName evidence="9">Predicted arabinose efflux permease, MFS family</fullName>
    </submittedName>
</protein>
<keyword evidence="6 7" id="KW-0472">Membrane</keyword>
<evidence type="ECO:0000256" key="7">
    <source>
        <dbReference type="SAM" id="Phobius"/>
    </source>
</evidence>
<dbReference type="RefSeq" id="WP_091582085.1">
    <property type="nucleotide sequence ID" value="NZ_FNDU01000002.1"/>
</dbReference>
<dbReference type="InterPro" id="IPR036259">
    <property type="entry name" value="MFS_trans_sf"/>
</dbReference>
<evidence type="ECO:0000259" key="8">
    <source>
        <dbReference type="PROSITE" id="PS50850"/>
    </source>
</evidence>
<feature type="domain" description="Major facilitator superfamily (MFS) profile" evidence="8">
    <location>
        <begin position="1"/>
        <end position="385"/>
    </location>
</feature>
<comment type="subcellular location">
    <subcellularLocation>
        <location evidence="1">Cell membrane</location>
        <topology evidence="1">Multi-pass membrane protein</topology>
    </subcellularLocation>
</comment>